<dbReference type="EMBL" id="CAUOFW020001070">
    <property type="protein sequence ID" value="CAK9140740.1"/>
    <property type="molecule type" value="Genomic_DNA"/>
</dbReference>
<gene>
    <name evidence="10" type="ORF">ILEXP_LOCUS8255</name>
</gene>
<comment type="similarity">
    <text evidence="2 8">Belongs to the DHHC palmitoyltransferase family.</text>
</comment>
<dbReference type="InterPro" id="IPR039859">
    <property type="entry name" value="PFA4/ZDH16/20/ERF2-like"/>
</dbReference>
<evidence type="ECO:0000256" key="2">
    <source>
        <dbReference type="ARBA" id="ARBA00008574"/>
    </source>
</evidence>
<comment type="caution">
    <text evidence="10">The sequence shown here is derived from an EMBL/GenBank/DDBJ whole genome shotgun (WGS) entry which is preliminary data.</text>
</comment>
<evidence type="ECO:0000256" key="7">
    <source>
        <dbReference type="ARBA" id="ARBA00023315"/>
    </source>
</evidence>
<feature type="transmembrane region" description="Helical" evidence="8">
    <location>
        <begin position="101"/>
        <end position="121"/>
    </location>
</feature>
<evidence type="ECO:0000256" key="3">
    <source>
        <dbReference type="ARBA" id="ARBA00022679"/>
    </source>
</evidence>
<feature type="domain" description="Palmitoyltransferase DHHC" evidence="9">
    <location>
        <begin position="15"/>
        <end position="132"/>
    </location>
</feature>
<protein>
    <recommendedName>
        <fullName evidence="8">S-acyltransferase</fullName>
        <ecNumber evidence="8">2.3.1.225</ecNumber>
    </recommendedName>
    <alternativeName>
        <fullName evidence="8">Palmitoyltransferase</fullName>
    </alternativeName>
</protein>
<evidence type="ECO:0000256" key="6">
    <source>
        <dbReference type="ARBA" id="ARBA00023136"/>
    </source>
</evidence>
<feature type="transmembrane region" description="Helical" evidence="8">
    <location>
        <begin position="31"/>
        <end position="57"/>
    </location>
</feature>
<evidence type="ECO:0000256" key="8">
    <source>
        <dbReference type="RuleBase" id="RU079119"/>
    </source>
</evidence>
<dbReference type="AlphaFoldDB" id="A0ABC8R7N7"/>
<dbReference type="GO" id="GO:0019706">
    <property type="term" value="F:protein-cysteine S-palmitoyltransferase activity"/>
    <property type="evidence" value="ECO:0007669"/>
    <property type="project" value="UniProtKB-EC"/>
</dbReference>
<keyword evidence="4 8" id="KW-0812">Transmembrane</keyword>
<organism evidence="10 11">
    <name type="scientific">Ilex paraguariensis</name>
    <name type="common">yerba mate</name>
    <dbReference type="NCBI Taxonomy" id="185542"/>
    <lineage>
        <taxon>Eukaryota</taxon>
        <taxon>Viridiplantae</taxon>
        <taxon>Streptophyta</taxon>
        <taxon>Embryophyta</taxon>
        <taxon>Tracheophyta</taxon>
        <taxon>Spermatophyta</taxon>
        <taxon>Magnoliopsida</taxon>
        <taxon>eudicotyledons</taxon>
        <taxon>Gunneridae</taxon>
        <taxon>Pentapetalae</taxon>
        <taxon>asterids</taxon>
        <taxon>campanulids</taxon>
        <taxon>Aquifoliales</taxon>
        <taxon>Aquifoliaceae</taxon>
        <taxon>Ilex</taxon>
    </lineage>
</organism>
<reference evidence="10 11" key="1">
    <citation type="submission" date="2024-02" db="EMBL/GenBank/DDBJ databases">
        <authorList>
            <person name="Vignale AGUSTIN F."/>
            <person name="Sosa J E."/>
            <person name="Modenutti C."/>
        </authorList>
    </citation>
    <scope>NUCLEOTIDE SEQUENCE [LARGE SCALE GENOMIC DNA]</scope>
</reference>
<name>A0ABC8R7N7_9AQUA</name>
<keyword evidence="6 8" id="KW-0472">Membrane</keyword>
<proteinExistence type="inferred from homology"/>
<dbReference type="InterPro" id="IPR001594">
    <property type="entry name" value="Palmitoyltrfase_DHHC"/>
</dbReference>
<comment type="domain">
    <text evidence="8">The DHHC domain is required for palmitoyltransferase activity.</text>
</comment>
<evidence type="ECO:0000256" key="1">
    <source>
        <dbReference type="ARBA" id="ARBA00004127"/>
    </source>
</evidence>
<keyword evidence="11" id="KW-1185">Reference proteome</keyword>
<evidence type="ECO:0000256" key="4">
    <source>
        <dbReference type="ARBA" id="ARBA00022692"/>
    </source>
</evidence>
<dbReference type="Proteomes" id="UP001642360">
    <property type="component" value="Unassembled WGS sequence"/>
</dbReference>
<evidence type="ECO:0000313" key="10">
    <source>
        <dbReference type="EMBL" id="CAK9140740.1"/>
    </source>
</evidence>
<evidence type="ECO:0000313" key="11">
    <source>
        <dbReference type="Proteomes" id="UP001642360"/>
    </source>
</evidence>
<dbReference type="Pfam" id="PF01529">
    <property type="entry name" value="DHHC"/>
    <property type="match status" value="1"/>
</dbReference>
<evidence type="ECO:0000256" key="5">
    <source>
        <dbReference type="ARBA" id="ARBA00022989"/>
    </source>
</evidence>
<keyword evidence="7 8" id="KW-0012">Acyltransferase</keyword>
<dbReference type="GO" id="GO:0012505">
    <property type="term" value="C:endomembrane system"/>
    <property type="evidence" value="ECO:0007669"/>
    <property type="project" value="UniProtKB-SubCell"/>
</dbReference>
<dbReference type="PANTHER" id="PTHR12246">
    <property type="entry name" value="PALMITOYLTRANSFERASE ZDHHC16"/>
    <property type="match status" value="1"/>
</dbReference>
<keyword evidence="3 8" id="KW-0808">Transferase</keyword>
<comment type="catalytic activity">
    <reaction evidence="8">
        <text>L-cysteinyl-[protein] + hexadecanoyl-CoA = S-hexadecanoyl-L-cysteinyl-[protein] + CoA</text>
        <dbReference type="Rhea" id="RHEA:36683"/>
        <dbReference type="Rhea" id="RHEA-COMP:10131"/>
        <dbReference type="Rhea" id="RHEA-COMP:11032"/>
        <dbReference type="ChEBI" id="CHEBI:29950"/>
        <dbReference type="ChEBI" id="CHEBI:57287"/>
        <dbReference type="ChEBI" id="CHEBI:57379"/>
        <dbReference type="ChEBI" id="CHEBI:74151"/>
        <dbReference type="EC" id="2.3.1.225"/>
    </reaction>
</comment>
<dbReference type="EC" id="2.3.1.225" evidence="8"/>
<comment type="subcellular location">
    <subcellularLocation>
        <location evidence="1">Endomembrane system</location>
        <topology evidence="1">Multi-pass membrane protein</topology>
    </subcellularLocation>
</comment>
<evidence type="ECO:0000259" key="9">
    <source>
        <dbReference type="Pfam" id="PF01529"/>
    </source>
</evidence>
<sequence>MFLEPASNDTTTFFICMQIGNCVGAGNHRCFIFFLMSTVISTIYLSVMSAYAAICIWPSLRLKSPTLLTRLVNHESVFNTVKEIILAFLSSTVFLSARGLFLVYLSIASASVEIGLGVLLWQQLGYIYEGNTYLSHLSLQGSDGGGEGDCKNLIRFFGCPYFTSRYLPTFRNSKKSHKK</sequence>
<accession>A0ABC8R7N7</accession>
<keyword evidence="5 8" id="KW-1133">Transmembrane helix</keyword>
<dbReference type="PROSITE" id="PS50216">
    <property type="entry name" value="DHHC"/>
    <property type="match status" value="1"/>
</dbReference>